<keyword evidence="2" id="KW-1185">Reference proteome</keyword>
<dbReference type="OrthoDB" id="9815193at2"/>
<dbReference type="AlphaFoldDB" id="A0A1N6DEI4"/>
<gene>
    <name evidence="1" type="ORF">SAMN05444394_0791</name>
</gene>
<evidence type="ECO:0000313" key="1">
    <source>
        <dbReference type="EMBL" id="SIN69205.1"/>
    </source>
</evidence>
<organism evidence="1 2">
    <name type="scientific">Algoriphagus halophilus</name>
    <dbReference type="NCBI Taxonomy" id="226505"/>
    <lineage>
        <taxon>Bacteria</taxon>
        <taxon>Pseudomonadati</taxon>
        <taxon>Bacteroidota</taxon>
        <taxon>Cytophagia</taxon>
        <taxon>Cytophagales</taxon>
        <taxon>Cyclobacteriaceae</taxon>
        <taxon>Algoriphagus</taxon>
    </lineage>
</organism>
<name>A0A1N6DEI4_9BACT</name>
<dbReference type="Proteomes" id="UP000185221">
    <property type="component" value="Unassembled WGS sequence"/>
</dbReference>
<dbReference type="RefSeq" id="WP_074223515.1">
    <property type="nucleotide sequence ID" value="NZ_FSRC01000001.1"/>
</dbReference>
<evidence type="ECO:0000313" key="2">
    <source>
        <dbReference type="Proteomes" id="UP000185221"/>
    </source>
</evidence>
<protein>
    <submittedName>
        <fullName evidence="1">Uncharacterized protein</fullName>
    </submittedName>
</protein>
<sequence length="65" mass="7899">MRQEFEWFEIEPFEMKLREIKVQKISHPYWIGESFTDQIGRLEAELKKSGHLMVPTEIHQLNQKL</sequence>
<reference evidence="2" key="1">
    <citation type="submission" date="2016-11" db="EMBL/GenBank/DDBJ databases">
        <authorList>
            <person name="Varghese N."/>
            <person name="Submissions S."/>
        </authorList>
    </citation>
    <scope>NUCLEOTIDE SEQUENCE [LARGE SCALE GENOMIC DNA]</scope>
    <source>
        <strain evidence="2">DSM 15292</strain>
    </source>
</reference>
<dbReference type="STRING" id="226505.SAMN05444394_0791"/>
<dbReference type="EMBL" id="FSRC01000001">
    <property type="protein sequence ID" value="SIN69205.1"/>
    <property type="molecule type" value="Genomic_DNA"/>
</dbReference>
<accession>A0A1N6DEI4</accession>
<proteinExistence type="predicted"/>